<evidence type="ECO:0000313" key="3">
    <source>
        <dbReference type="Proteomes" id="UP000681341"/>
    </source>
</evidence>
<reference evidence="2 3" key="1">
    <citation type="submission" date="2021-03" db="EMBL/GenBank/DDBJ databases">
        <title>Glycomyces sp. nov., a novel actinomycete isolated from soil.</title>
        <authorList>
            <person name="Yang X."/>
            <person name="Xu X."/>
        </authorList>
    </citation>
    <scope>NUCLEOTIDE SEQUENCE [LARGE SCALE GENOMIC DNA]</scope>
    <source>
        <strain evidence="2 3">NEAU-S30</strain>
    </source>
</reference>
<dbReference type="EMBL" id="JAGFNP010000016">
    <property type="protein sequence ID" value="MBO3735621.1"/>
    <property type="molecule type" value="Genomic_DNA"/>
</dbReference>
<dbReference type="RefSeq" id="WP_208499334.1">
    <property type="nucleotide sequence ID" value="NZ_JAGFNP010000016.1"/>
</dbReference>
<gene>
    <name evidence="2" type="ORF">J5V16_22585</name>
</gene>
<dbReference type="InterPro" id="IPR036894">
    <property type="entry name" value="YbaB-like_sf"/>
</dbReference>
<feature type="compositionally biased region" description="Basic and acidic residues" evidence="1">
    <location>
        <begin position="103"/>
        <end position="114"/>
    </location>
</feature>
<proteinExistence type="predicted"/>
<comment type="caution">
    <text evidence="2">The sequence shown here is derived from an EMBL/GenBank/DDBJ whole genome shotgun (WGS) entry which is preliminary data.</text>
</comment>
<dbReference type="SUPFAM" id="SSF82607">
    <property type="entry name" value="YbaB-like"/>
    <property type="match status" value="1"/>
</dbReference>
<organism evidence="2 3">
    <name type="scientific">Glycomyces niveus</name>
    <dbReference type="NCBI Taxonomy" id="2820287"/>
    <lineage>
        <taxon>Bacteria</taxon>
        <taxon>Bacillati</taxon>
        <taxon>Actinomycetota</taxon>
        <taxon>Actinomycetes</taxon>
        <taxon>Glycomycetales</taxon>
        <taxon>Glycomycetaceae</taxon>
        <taxon>Glycomyces</taxon>
    </lineage>
</organism>
<protein>
    <submittedName>
        <fullName evidence="2">YbaB/EbfC family nucleoid-associated protein</fullName>
    </submittedName>
</protein>
<evidence type="ECO:0000313" key="2">
    <source>
        <dbReference type="EMBL" id="MBO3735621.1"/>
    </source>
</evidence>
<feature type="region of interest" description="Disordered" evidence="1">
    <location>
        <begin position="103"/>
        <end position="126"/>
    </location>
</feature>
<keyword evidence="3" id="KW-1185">Reference proteome</keyword>
<evidence type="ECO:0000256" key="1">
    <source>
        <dbReference type="SAM" id="MobiDB-lite"/>
    </source>
</evidence>
<accession>A0ABS3UA14</accession>
<dbReference type="Proteomes" id="UP000681341">
    <property type="component" value="Unassembled WGS sequence"/>
</dbReference>
<sequence>MDAQDFPATAQELREIRERNWNRQMQEQQALADQAIADFAEIENVYAEHADEYFTGRSPQGLVWVTVGIDRKPVDIRFQYNELWRRVDREIAAEEITAAFRDAQKQANDRRDEIAAPLLPQPPQLE</sequence>
<dbReference type="Gene3D" id="3.30.1310.10">
    <property type="entry name" value="Nucleoid-associated protein YbaB-like domain"/>
    <property type="match status" value="1"/>
</dbReference>
<dbReference type="Pfam" id="PF02575">
    <property type="entry name" value="YbaB_DNA_bd"/>
    <property type="match status" value="1"/>
</dbReference>
<dbReference type="InterPro" id="IPR004401">
    <property type="entry name" value="YbaB/EbfC"/>
</dbReference>
<name>A0ABS3UA14_9ACTN</name>